<keyword evidence="1" id="KW-1133">Transmembrane helix</keyword>
<proteinExistence type="predicted"/>
<comment type="caution">
    <text evidence="2">The sequence shown here is derived from an EMBL/GenBank/DDBJ whole genome shotgun (WGS) entry which is preliminary data.</text>
</comment>
<sequence>MKKDEKKLVSQKLRNYNKKNKIMYFLYFLSSISVFAFGLYYREVLELVGGVFLALRCIYLMNRHRANTSSLIRFERRKLSFLLLMIIIFSLINPIGILPFIMEIGKRDWVINGGLNEEKK</sequence>
<accession>A0A6N7VGQ7</accession>
<organism evidence="2 3">
    <name type="scientific">Anaerococcus porci</name>
    <dbReference type="NCBI Taxonomy" id="2652269"/>
    <lineage>
        <taxon>Bacteria</taxon>
        <taxon>Bacillati</taxon>
        <taxon>Bacillota</taxon>
        <taxon>Tissierellia</taxon>
        <taxon>Tissierellales</taxon>
        <taxon>Peptoniphilaceae</taxon>
        <taxon>Anaerococcus</taxon>
    </lineage>
</organism>
<dbReference type="AlphaFoldDB" id="A0A6N7VGQ7"/>
<protein>
    <submittedName>
        <fullName evidence="2">Uncharacterized protein</fullName>
    </submittedName>
</protein>
<evidence type="ECO:0000313" key="2">
    <source>
        <dbReference type="EMBL" id="MSS78620.1"/>
    </source>
</evidence>
<dbReference type="Proteomes" id="UP000441925">
    <property type="component" value="Unassembled WGS sequence"/>
</dbReference>
<keyword evidence="3" id="KW-1185">Reference proteome</keyword>
<keyword evidence="1" id="KW-0812">Transmembrane</keyword>
<evidence type="ECO:0000313" key="3">
    <source>
        <dbReference type="Proteomes" id="UP000441925"/>
    </source>
</evidence>
<name>A0A6N7VGQ7_9FIRM</name>
<gene>
    <name evidence="2" type="ORF">FYJ26_09530</name>
</gene>
<feature type="transmembrane region" description="Helical" evidence="1">
    <location>
        <begin position="44"/>
        <end position="61"/>
    </location>
</feature>
<reference evidence="2 3" key="1">
    <citation type="submission" date="2019-08" db="EMBL/GenBank/DDBJ databases">
        <title>In-depth cultivation of the pig gut microbiome towards novel bacterial diversity and tailored functional studies.</title>
        <authorList>
            <person name="Wylensek D."/>
            <person name="Hitch T.C.A."/>
            <person name="Clavel T."/>
        </authorList>
    </citation>
    <scope>NUCLEOTIDE SEQUENCE [LARGE SCALE GENOMIC DNA]</scope>
    <source>
        <strain evidence="2 3">WCA-380-WT-2B</strain>
    </source>
</reference>
<feature type="transmembrane region" description="Helical" evidence="1">
    <location>
        <begin position="21"/>
        <end position="38"/>
    </location>
</feature>
<evidence type="ECO:0000256" key="1">
    <source>
        <dbReference type="SAM" id="Phobius"/>
    </source>
</evidence>
<feature type="transmembrane region" description="Helical" evidence="1">
    <location>
        <begin position="81"/>
        <end position="102"/>
    </location>
</feature>
<keyword evidence="1" id="KW-0472">Membrane</keyword>
<dbReference type="RefSeq" id="WP_154541879.1">
    <property type="nucleotide sequence ID" value="NZ_JAXDSU010000006.1"/>
</dbReference>
<dbReference type="EMBL" id="VULQ01000015">
    <property type="protein sequence ID" value="MSS78620.1"/>
    <property type="molecule type" value="Genomic_DNA"/>
</dbReference>